<dbReference type="AlphaFoldDB" id="A0A378X364"/>
<evidence type="ECO:0000313" key="1">
    <source>
        <dbReference type="EMBL" id="SUA47457.1"/>
    </source>
</evidence>
<dbReference type="RefSeq" id="WP_258562276.1">
    <property type="nucleotide sequence ID" value="NZ_UGRU01000001.1"/>
</dbReference>
<sequence length="55" mass="6660">MESRRTDRWHRYWDKKSRSYDREMGFWDRHVFGDSRAWPAAGPEAMCSKLRSAPV</sequence>
<accession>A0A378X364</accession>
<name>A0A378X364_9NOCA</name>
<gene>
    <name evidence="1" type="ORF">NCTC13184_05998</name>
</gene>
<dbReference type="EMBL" id="UGRU01000001">
    <property type="protein sequence ID" value="SUA47457.1"/>
    <property type="molecule type" value="Genomic_DNA"/>
</dbReference>
<organism evidence="1 2">
    <name type="scientific">Nocardia africana</name>
    <dbReference type="NCBI Taxonomy" id="134964"/>
    <lineage>
        <taxon>Bacteria</taxon>
        <taxon>Bacillati</taxon>
        <taxon>Actinomycetota</taxon>
        <taxon>Actinomycetes</taxon>
        <taxon>Mycobacteriales</taxon>
        <taxon>Nocardiaceae</taxon>
        <taxon>Nocardia</taxon>
    </lineage>
</organism>
<evidence type="ECO:0000313" key="2">
    <source>
        <dbReference type="Proteomes" id="UP000255082"/>
    </source>
</evidence>
<proteinExistence type="predicted"/>
<reference evidence="1 2" key="1">
    <citation type="submission" date="2018-06" db="EMBL/GenBank/DDBJ databases">
        <authorList>
            <consortium name="Pathogen Informatics"/>
            <person name="Doyle S."/>
        </authorList>
    </citation>
    <scope>NUCLEOTIDE SEQUENCE [LARGE SCALE GENOMIC DNA]</scope>
    <source>
        <strain evidence="1 2">NCTC13184</strain>
    </source>
</reference>
<protein>
    <submittedName>
        <fullName evidence="1">Uncharacterized protein</fullName>
    </submittedName>
</protein>
<dbReference type="Proteomes" id="UP000255082">
    <property type="component" value="Unassembled WGS sequence"/>
</dbReference>